<dbReference type="OrthoDB" id="534632at2759"/>
<gene>
    <name evidence="3" type="ORF">MNEG_2442</name>
</gene>
<dbReference type="AlphaFoldDB" id="A0A0D2K4W2"/>
<reference evidence="3 4" key="1">
    <citation type="journal article" date="2013" name="BMC Genomics">
        <title>Reconstruction of the lipid metabolism for the microalga Monoraphidium neglectum from its genome sequence reveals characteristics suitable for biofuel production.</title>
        <authorList>
            <person name="Bogen C."/>
            <person name="Al-Dilaimi A."/>
            <person name="Albersmeier A."/>
            <person name="Wichmann J."/>
            <person name="Grundmann M."/>
            <person name="Rupp O."/>
            <person name="Lauersen K.J."/>
            <person name="Blifernez-Klassen O."/>
            <person name="Kalinowski J."/>
            <person name="Goesmann A."/>
            <person name="Mussgnug J.H."/>
            <person name="Kruse O."/>
        </authorList>
    </citation>
    <scope>NUCLEOTIDE SEQUENCE [LARGE SCALE GENOMIC DNA]</scope>
    <source>
        <strain evidence="3 4">SAG 48.87</strain>
    </source>
</reference>
<evidence type="ECO:0000256" key="1">
    <source>
        <dbReference type="ARBA" id="ARBA00004906"/>
    </source>
</evidence>
<dbReference type="Gene3D" id="3.30.710.10">
    <property type="entry name" value="Potassium Channel Kv1.1, Chain A"/>
    <property type="match status" value="1"/>
</dbReference>
<dbReference type="STRING" id="145388.A0A0D2K4W2"/>
<dbReference type="InterPro" id="IPR011333">
    <property type="entry name" value="SKP1/BTB/POZ_sf"/>
</dbReference>
<keyword evidence="4" id="KW-1185">Reference proteome</keyword>
<dbReference type="EMBL" id="KK100495">
    <property type="protein sequence ID" value="KIZ05508.1"/>
    <property type="molecule type" value="Genomic_DNA"/>
</dbReference>
<proteinExistence type="predicted"/>
<dbReference type="SMART" id="SM00225">
    <property type="entry name" value="BTB"/>
    <property type="match status" value="1"/>
</dbReference>
<dbReference type="GeneID" id="25735320"/>
<accession>A0A0D2K4W2</accession>
<evidence type="ECO:0000313" key="4">
    <source>
        <dbReference type="Proteomes" id="UP000054498"/>
    </source>
</evidence>
<dbReference type="RefSeq" id="XP_013904527.1">
    <property type="nucleotide sequence ID" value="XM_014049073.1"/>
</dbReference>
<dbReference type="KEGG" id="mng:MNEG_2442"/>
<dbReference type="CDD" id="cd18186">
    <property type="entry name" value="BTB_POZ_ZBTB_KLHL-like"/>
    <property type="match status" value="1"/>
</dbReference>
<organism evidence="3 4">
    <name type="scientific">Monoraphidium neglectum</name>
    <dbReference type="NCBI Taxonomy" id="145388"/>
    <lineage>
        <taxon>Eukaryota</taxon>
        <taxon>Viridiplantae</taxon>
        <taxon>Chlorophyta</taxon>
        <taxon>core chlorophytes</taxon>
        <taxon>Chlorophyceae</taxon>
        <taxon>CS clade</taxon>
        <taxon>Sphaeropleales</taxon>
        <taxon>Selenastraceae</taxon>
        <taxon>Monoraphidium</taxon>
    </lineage>
</organism>
<sequence length="402" mass="42067">MPTHNSAVCRGASAFVANIYGGKPCCTGGSACGLAFAVERCPIAAAPAAAPASAYTLMIAGVQGGGAVWLPISHCLTPPNVALRWDALRAAVLQGHRLQASVVVLHAAPRCGEADALRVAAPEGGASAGPRLGGPFSDVVVRAGSREFAAHRVVLAAASPVFLAMLQGGGMREAREAVVDIREADPAAVELLLRHSYGQAIDVPLALAPRLAGLACQYYLATPLVWHLHLWLSALPALAAPDLLALLPGAALYCPAACEARLYCLAAAGLAELQRLPGFEHWPLEMVESVVKRAPPGEGFAAAAAWMDARQVWIDTSSHHERDKAKRLENMPMAGKGDCLVASNWTRLLDAIAWDRATHADLHAIRCHCDGVRNPPRGLGMRLYDTLAKLHAALLAKGGAAP</sequence>
<comment type="pathway">
    <text evidence="1">Protein modification; protein ubiquitination.</text>
</comment>
<evidence type="ECO:0000259" key="2">
    <source>
        <dbReference type="PROSITE" id="PS50097"/>
    </source>
</evidence>
<dbReference type="InterPro" id="IPR000210">
    <property type="entry name" value="BTB/POZ_dom"/>
</dbReference>
<dbReference type="SUPFAM" id="SSF54695">
    <property type="entry name" value="POZ domain"/>
    <property type="match status" value="1"/>
</dbReference>
<dbReference type="PROSITE" id="PS50097">
    <property type="entry name" value="BTB"/>
    <property type="match status" value="1"/>
</dbReference>
<protein>
    <recommendedName>
        <fullName evidence="2">BTB domain-containing protein</fullName>
    </recommendedName>
</protein>
<dbReference type="Proteomes" id="UP000054498">
    <property type="component" value="Unassembled WGS sequence"/>
</dbReference>
<evidence type="ECO:0000313" key="3">
    <source>
        <dbReference type="EMBL" id="KIZ05508.1"/>
    </source>
</evidence>
<dbReference type="PANTHER" id="PTHR24413">
    <property type="entry name" value="SPECKLE-TYPE POZ PROTEIN"/>
    <property type="match status" value="1"/>
</dbReference>
<name>A0A0D2K4W2_9CHLO</name>
<feature type="domain" description="BTB" evidence="2">
    <location>
        <begin position="137"/>
        <end position="205"/>
    </location>
</feature>
<dbReference type="Pfam" id="PF00651">
    <property type="entry name" value="BTB"/>
    <property type="match status" value="1"/>
</dbReference>